<dbReference type="EMBL" id="KN832037">
    <property type="protein sequence ID" value="KIN96931.1"/>
    <property type="molecule type" value="Genomic_DNA"/>
</dbReference>
<dbReference type="HOGENOM" id="CLU_2264845_0_0_1"/>
<keyword evidence="2" id="KW-1185">Reference proteome</keyword>
<organism evidence="1 2">
    <name type="scientific">Pisolithus tinctorius Marx 270</name>
    <dbReference type="NCBI Taxonomy" id="870435"/>
    <lineage>
        <taxon>Eukaryota</taxon>
        <taxon>Fungi</taxon>
        <taxon>Dikarya</taxon>
        <taxon>Basidiomycota</taxon>
        <taxon>Agaricomycotina</taxon>
        <taxon>Agaricomycetes</taxon>
        <taxon>Agaricomycetidae</taxon>
        <taxon>Boletales</taxon>
        <taxon>Sclerodermatineae</taxon>
        <taxon>Pisolithaceae</taxon>
        <taxon>Pisolithus</taxon>
    </lineage>
</organism>
<gene>
    <name evidence="1" type="ORF">M404DRAFT_1006423</name>
</gene>
<accession>A0A0C3JH49</accession>
<evidence type="ECO:0000313" key="2">
    <source>
        <dbReference type="Proteomes" id="UP000054217"/>
    </source>
</evidence>
<sequence>MRFRETTPCGYEESAHRGQLCARRCMTHVDGARANVFTCTTAYRRPNEDASEANLSIQEFPYLLWASSPLALSVEAEKPLACEIPDFPDGCTRAWYVVIRACC</sequence>
<dbReference type="AlphaFoldDB" id="A0A0C3JH49"/>
<protein>
    <submittedName>
        <fullName evidence="1">Uncharacterized protein</fullName>
    </submittedName>
</protein>
<dbReference type="Proteomes" id="UP000054217">
    <property type="component" value="Unassembled WGS sequence"/>
</dbReference>
<reference evidence="1 2" key="1">
    <citation type="submission" date="2014-04" db="EMBL/GenBank/DDBJ databases">
        <authorList>
            <consortium name="DOE Joint Genome Institute"/>
            <person name="Kuo A."/>
            <person name="Kohler A."/>
            <person name="Costa M.D."/>
            <person name="Nagy L.G."/>
            <person name="Floudas D."/>
            <person name="Copeland A."/>
            <person name="Barry K.W."/>
            <person name="Cichocki N."/>
            <person name="Veneault-Fourrey C."/>
            <person name="LaButti K."/>
            <person name="Lindquist E.A."/>
            <person name="Lipzen A."/>
            <person name="Lundell T."/>
            <person name="Morin E."/>
            <person name="Murat C."/>
            <person name="Sun H."/>
            <person name="Tunlid A."/>
            <person name="Henrissat B."/>
            <person name="Grigoriev I.V."/>
            <person name="Hibbett D.S."/>
            <person name="Martin F."/>
            <person name="Nordberg H.P."/>
            <person name="Cantor M.N."/>
            <person name="Hua S.X."/>
        </authorList>
    </citation>
    <scope>NUCLEOTIDE SEQUENCE [LARGE SCALE GENOMIC DNA]</scope>
    <source>
        <strain evidence="1 2">Marx 270</strain>
    </source>
</reference>
<reference evidence="2" key="2">
    <citation type="submission" date="2015-01" db="EMBL/GenBank/DDBJ databases">
        <title>Evolutionary Origins and Diversification of the Mycorrhizal Mutualists.</title>
        <authorList>
            <consortium name="DOE Joint Genome Institute"/>
            <consortium name="Mycorrhizal Genomics Consortium"/>
            <person name="Kohler A."/>
            <person name="Kuo A."/>
            <person name="Nagy L.G."/>
            <person name="Floudas D."/>
            <person name="Copeland A."/>
            <person name="Barry K.W."/>
            <person name="Cichocki N."/>
            <person name="Veneault-Fourrey C."/>
            <person name="LaButti K."/>
            <person name="Lindquist E.A."/>
            <person name="Lipzen A."/>
            <person name="Lundell T."/>
            <person name="Morin E."/>
            <person name="Murat C."/>
            <person name="Riley R."/>
            <person name="Ohm R."/>
            <person name="Sun H."/>
            <person name="Tunlid A."/>
            <person name="Henrissat B."/>
            <person name="Grigoriev I.V."/>
            <person name="Hibbett D.S."/>
            <person name="Martin F."/>
        </authorList>
    </citation>
    <scope>NUCLEOTIDE SEQUENCE [LARGE SCALE GENOMIC DNA]</scope>
    <source>
        <strain evidence="2">Marx 270</strain>
    </source>
</reference>
<dbReference type="InParanoid" id="A0A0C3JH49"/>
<proteinExistence type="predicted"/>
<name>A0A0C3JH49_PISTI</name>
<evidence type="ECO:0000313" key="1">
    <source>
        <dbReference type="EMBL" id="KIN96931.1"/>
    </source>
</evidence>